<dbReference type="PANTHER" id="PTHR31286">
    <property type="entry name" value="GLYCINE-RICH CELL WALL STRUCTURAL PROTEIN 1.8-LIKE"/>
    <property type="match status" value="1"/>
</dbReference>
<dbReference type="Pfam" id="PF14111">
    <property type="entry name" value="DUF4283"/>
    <property type="match status" value="1"/>
</dbReference>
<dbReference type="InterPro" id="IPR040256">
    <property type="entry name" value="At4g02000-like"/>
</dbReference>
<accession>A0A2N9IAB6</accession>
<name>A0A2N9IAB6_FAGSY</name>
<gene>
    <name evidence="2" type="ORF">FSB_LOCUS48693</name>
</gene>
<reference evidence="2" key="1">
    <citation type="submission" date="2018-02" db="EMBL/GenBank/DDBJ databases">
        <authorList>
            <person name="Cohen D.B."/>
            <person name="Kent A.D."/>
        </authorList>
    </citation>
    <scope>NUCLEOTIDE SEQUENCE</scope>
</reference>
<dbReference type="PANTHER" id="PTHR31286:SF167">
    <property type="entry name" value="OS09G0268800 PROTEIN"/>
    <property type="match status" value="1"/>
</dbReference>
<dbReference type="InterPro" id="IPR025558">
    <property type="entry name" value="DUF4283"/>
</dbReference>
<dbReference type="EMBL" id="OIVN01005090">
    <property type="protein sequence ID" value="SPD20811.1"/>
    <property type="molecule type" value="Genomic_DNA"/>
</dbReference>
<protein>
    <recommendedName>
        <fullName evidence="1">DUF4283 domain-containing protein</fullName>
    </recommendedName>
</protein>
<evidence type="ECO:0000259" key="1">
    <source>
        <dbReference type="Pfam" id="PF14111"/>
    </source>
</evidence>
<proteinExistence type="predicted"/>
<feature type="domain" description="DUF4283" evidence="1">
    <location>
        <begin position="30"/>
        <end position="111"/>
    </location>
</feature>
<dbReference type="AlphaFoldDB" id="A0A2N9IAB6"/>
<sequence>MEKLIAKTKLLGWSKNPINLEVEPGAGDKAKLMLLGNVLSSKVFSRLVVVEKIAKAWNTINEVEVSVVDKNVFLFSFKHEVDVRRVWDRQPWSFKGEHLILKKYDPSCSFNKVDFSVSDFWVQIHGLPLNRQNDLNLKKIGGMMGQVLDWDLVGNGLGAGKRYVRVRVVAQIST</sequence>
<evidence type="ECO:0000313" key="2">
    <source>
        <dbReference type="EMBL" id="SPD20811.1"/>
    </source>
</evidence>
<organism evidence="2">
    <name type="scientific">Fagus sylvatica</name>
    <name type="common">Beechnut</name>
    <dbReference type="NCBI Taxonomy" id="28930"/>
    <lineage>
        <taxon>Eukaryota</taxon>
        <taxon>Viridiplantae</taxon>
        <taxon>Streptophyta</taxon>
        <taxon>Embryophyta</taxon>
        <taxon>Tracheophyta</taxon>
        <taxon>Spermatophyta</taxon>
        <taxon>Magnoliopsida</taxon>
        <taxon>eudicotyledons</taxon>
        <taxon>Gunneridae</taxon>
        <taxon>Pentapetalae</taxon>
        <taxon>rosids</taxon>
        <taxon>fabids</taxon>
        <taxon>Fagales</taxon>
        <taxon>Fagaceae</taxon>
        <taxon>Fagus</taxon>
    </lineage>
</organism>